<sequence length="152" mass="17938">MVIGIGLFYLTKEKVEVLGAVIATGISLSLGIRQSKTENDKLFKELFTEFNDKYDKTFNNVLQEIVEKSEKDKDYQISSEYEKLIIDYLNFCAEEYLWKTMGRIPNEVWNSWENGMVYYLNNRLIKEVVSKQKGQKDSYYGLFEKIKNRLEI</sequence>
<protein>
    <submittedName>
        <fullName evidence="1">Uncharacterized protein</fullName>
    </submittedName>
</protein>
<name>A0A0P7ACK1_9FLAO</name>
<dbReference type="AlphaFoldDB" id="A0A0P7ACK1"/>
<reference evidence="1 2" key="1">
    <citation type="submission" date="2015-09" db="EMBL/GenBank/DDBJ databases">
        <title>Genome sequence of the marine flavobacterium Croceitalea dokdonensis DOKDO 023 that contains proton- and sodium-pumping rhodopsins.</title>
        <authorList>
            <person name="Kwon S.-K."/>
            <person name="Lee H.K."/>
            <person name="Kwak M.-J."/>
            <person name="Kim J.F."/>
        </authorList>
    </citation>
    <scope>NUCLEOTIDE SEQUENCE [LARGE SCALE GENOMIC DNA]</scope>
    <source>
        <strain evidence="1 2">DOKDO 023</strain>
    </source>
</reference>
<keyword evidence="2" id="KW-1185">Reference proteome</keyword>
<comment type="caution">
    <text evidence="1">The sequence shown here is derived from an EMBL/GenBank/DDBJ whole genome shotgun (WGS) entry which is preliminary data.</text>
</comment>
<proteinExistence type="predicted"/>
<dbReference type="STRING" id="1300341.I595_3691"/>
<dbReference type="EMBL" id="LDJX01000013">
    <property type="protein sequence ID" value="KPM30214.1"/>
    <property type="molecule type" value="Genomic_DNA"/>
</dbReference>
<evidence type="ECO:0000313" key="2">
    <source>
        <dbReference type="Proteomes" id="UP000050280"/>
    </source>
</evidence>
<evidence type="ECO:0000313" key="1">
    <source>
        <dbReference type="EMBL" id="KPM30214.1"/>
    </source>
</evidence>
<accession>A0A0P7ACK1</accession>
<organism evidence="1 2">
    <name type="scientific">Croceitalea dokdonensis DOKDO 023</name>
    <dbReference type="NCBI Taxonomy" id="1300341"/>
    <lineage>
        <taxon>Bacteria</taxon>
        <taxon>Pseudomonadati</taxon>
        <taxon>Bacteroidota</taxon>
        <taxon>Flavobacteriia</taxon>
        <taxon>Flavobacteriales</taxon>
        <taxon>Flavobacteriaceae</taxon>
        <taxon>Croceitalea</taxon>
    </lineage>
</organism>
<gene>
    <name evidence="1" type="ORF">I595_3691</name>
</gene>
<dbReference type="Proteomes" id="UP000050280">
    <property type="component" value="Unassembled WGS sequence"/>
</dbReference>